<reference evidence="7" key="2">
    <citation type="submission" date="2010-04" db="EMBL/GenBank/DDBJ databases">
        <authorList>
            <person name="Buell R."/>
            <person name="Hamilton J."/>
            <person name="Hostetler J."/>
        </authorList>
    </citation>
    <scope>NUCLEOTIDE SEQUENCE [LARGE SCALE GENOMIC DNA]</scope>
    <source>
        <strain evidence="7">DAOM:BR144</strain>
    </source>
</reference>
<evidence type="ECO:0000259" key="5">
    <source>
        <dbReference type="PROSITE" id="PS50067"/>
    </source>
</evidence>
<comment type="similarity">
    <text evidence="3 4">Belongs to the TRAFAC class myosin-kinesin ATPase superfamily. Kinesin family.</text>
</comment>
<dbReference type="EnsemblProtists" id="PYU1_T009164">
    <property type="protein sequence ID" value="PYU1_T009164"/>
    <property type="gene ID" value="PYU1_G009146"/>
</dbReference>
<dbReference type="STRING" id="431595.K3WW16"/>
<evidence type="ECO:0000313" key="6">
    <source>
        <dbReference type="EnsemblProtists" id="PYU1_T009164"/>
    </source>
</evidence>
<feature type="binding site" evidence="3">
    <location>
        <begin position="80"/>
        <end position="87"/>
    </location>
    <ligand>
        <name>ATP</name>
        <dbReference type="ChEBI" id="CHEBI:30616"/>
    </ligand>
</feature>
<proteinExistence type="inferred from homology"/>
<dbReference type="PANTHER" id="PTHR47969:SF29">
    <property type="entry name" value="KINESIN-LIKE PROTEIN"/>
    <property type="match status" value="1"/>
</dbReference>
<name>K3WW16_GLOUD</name>
<dbReference type="GO" id="GO:0051231">
    <property type="term" value="P:spindle elongation"/>
    <property type="evidence" value="ECO:0007669"/>
    <property type="project" value="TreeGrafter"/>
</dbReference>
<dbReference type="GO" id="GO:0007052">
    <property type="term" value="P:mitotic spindle organization"/>
    <property type="evidence" value="ECO:0007669"/>
    <property type="project" value="TreeGrafter"/>
</dbReference>
<dbReference type="InterPro" id="IPR001752">
    <property type="entry name" value="Kinesin_motor_dom"/>
</dbReference>
<dbReference type="InterPro" id="IPR036961">
    <property type="entry name" value="Kinesin_motor_dom_sf"/>
</dbReference>
<feature type="domain" description="Kinesin motor" evidence="5">
    <location>
        <begin position="1"/>
        <end position="347"/>
    </location>
</feature>
<dbReference type="PRINTS" id="PR00380">
    <property type="entry name" value="KINESINHEAVY"/>
</dbReference>
<sequence>MNAVETARGDQHLFRFSAKETKEMRVVSTSSANRELVRSFQFDFCASEELSQGSFFRASGAMALMDSVVEGYLATIFAYGQTGSGKTYSMSGIEELLAIAHKKIMEPVTSPFRRDEAHVDLSDGIIPRALKYLFELFEKAPKEVKFVVRASYCEVYNEQVFDLLNPASGALSVRWNDRSGFYVQNLLVVQCDSIDDLMAVVQEGHKNRRVGTHEMNKDSSRSHSIMTVHVDRETTDPNDGHVITKYGKVSFVDLAGSERLKETKSSNTEETSNINKSLLTLGKVISALASKTNTNFIPYRDSKLTKLLMDSLGGNSLMLMVACVSPSSIALEDTLSTLNYATRAKNIQNKPTVQYCGCGYEH</sequence>
<dbReference type="GO" id="GO:0003777">
    <property type="term" value="F:microtubule motor activity"/>
    <property type="evidence" value="ECO:0007669"/>
    <property type="project" value="InterPro"/>
</dbReference>
<organism evidence="6 7">
    <name type="scientific">Globisporangium ultimum (strain ATCC 200006 / CBS 805.95 / DAOM BR144)</name>
    <name type="common">Pythium ultimum</name>
    <dbReference type="NCBI Taxonomy" id="431595"/>
    <lineage>
        <taxon>Eukaryota</taxon>
        <taxon>Sar</taxon>
        <taxon>Stramenopiles</taxon>
        <taxon>Oomycota</taxon>
        <taxon>Peronosporomycetes</taxon>
        <taxon>Pythiales</taxon>
        <taxon>Pythiaceae</taxon>
        <taxon>Globisporangium</taxon>
    </lineage>
</organism>
<evidence type="ECO:0000256" key="1">
    <source>
        <dbReference type="ARBA" id="ARBA00022741"/>
    </source>
</evidence>
<dbReference type="EMBL" id="GL376632">
    <property type="status" value="NOT_ANNOTATED_CDS"/>
    <property type="molecule type" value="Genomic_DNA"/>
</dbReference>
<dbReference type="VEuPathDB" id="FungiDB:PYU1_G009146"/>
<dbReference type="Gene3D" id="3.40.850.10">
    <property type="entry name" value="Kinesin motor domain"/>
    <property type="match status" value="1"/>
</dbReference>
<keyword evidence="3 4" id="KW-0505">Motor protein</keyword>
<keyword evidence="7" id="KW-1185">Reference proteome</keyword>
<dbReference type="CDD" id="cd00106">
    <property type="entry name" value="KISc"/>
    <property type="match status" value="1"/>
</dbReference>
<dbReference type="InterPro" id="IPR027417">
    <property type="entry name" value="P-loop_NTPase"/>
</dbReference>
<keyword evidence="4" id="KW-0493">Microtubule</keyword>
<evidence type="ECO:0000313" key="7">
    <source>
        <dbReference type="Proteomes" id="UP000019132"/>
    </source>
</evidence>
<dbReference type="InterPro" id="IPR019821">
    <property type="entry name" value="Kinesin_motor_CS"/>
</dbReference>
<reference evidence="6" key="3">
    <citation type="submission" date="2015-02" db="UniProtKB">
        <authorList>
            <consortium name="EnsemblProtists"/>
        </authorList>
    </citation>
    <scope>IDENTIFICATION</scope>
    <source>
        <strain evidence="6">DAOM BR144</strain>
    </source>
</reference>
<accession>K3WW16</accession>
<dbReference type="AlphaFoldDB" id="K3WW16"/>
<evidence type="ECO:0000256" key="2">
    <source>
        <dbReference type="ARBA" id="ARBA00022840"/>
    </source>
</evidence>
<dbReference type="eggNOG" id="KOG4280">
    <property type="taxonomic scope" value="Eukaryota"/>
</dbReference>
<evidence type="ECO:0000256" key="4">
    <source>
        <dbReference type="RuleBase" id="RU000394"/>
    </source>
</evidence>
<keyword evidence="1 3" id="KW-0547">Nucleotide-binding</keyword>
<evidence type="ECO:0000256" key="3">
    <source>
        <dbReference type="PROSITE-ProRule" id="PRU00283"/>
    </source>
</evidence>
<dbReference type="PROSITE" id="PS00411">
    <property type="entry name" value="KINESIN_MOTOR_1"/>
    <property type="match status" value="1"/>
</dbReference>
<dbReference type="InterPro" id="IPR027640">
    <property type="entry name" value="Kinesin-like_fam"/>
</dbReference>
<dbReference type="FunFam" id="3.40.850.10:FF:000080">
    <property type="entry name" value="Kinesin-like protein"/>
    <property type="match status" value="1"/>
</dbReference>
<dbReference type="GO" id="GO:0005875">
    <property type="term" value="C:microtubule associated complex"/>
    <property type="evidence" value="ECO:0007669"/>
    <property type="project" value="TreeGrafter"/>
</dbReference>
<dbReference type="Pfam" id="PF00225">
    <property type="entry name" value="Kinesin"/>
    <property type="match status" value="1"/>
</dbReference>
<dbReference type="PANTHER" id="PTHR47969">
    <property type="entry name" value="CHROMOSOME-ASSOCIATED KINESIN KIF4A-RELATED"/>
    <property type="match status" value="1"/>
</dbReference>
<dbReference type="OMA" id="QFFRTCG"/>
<dbReference type="SUPFAM" id="SSF52540">
    <property type="entry name" value="P-loop containing nucleoside triphosphate hydrolases"/>
    <property type="match status" value="1"/>
</dbReference>
<dbReference type="GO" id="GO:0007018">
    <property type="term" value="P:microtubule-based movement"/>
    <property type="evidence" value="ECO:0007669"/>
    <property type="project" value="InterPro"/>
</dbReference>
<dbReference type="GO" id="GO:0008017">
    <property type="term" value="F:microtubule binding"/>
    <property type="evidence" value="ECO:0007669"/>
    <property type="project" value="InterPro"/>
</dbReference>
<dbReference type="HOGENOM" id="CLU_001485_2_1_1"/>
<dbReference type="Proteomes" id="UP000019132">
    <property type="component" value="Unassembled WGS sequence"/>
</dbReference>
<dbReference type="SMART" id="SM00129">
    <property type="entry name" value="KISc"/>
    <property type="match status" value="1"/>
</dbReference>
<reference evidence="7" key="1">
    <citation type="journal article" date="2010" name="Genome Biol.">
        <title>Genome sequence of the necrotrophic plant pathogen Pythium ultimum reveals original pathogenicity mechanisms and effector repertoire.</title>
        <authorList>
            <person name="Levesque C.A."/>
            <person name="Brouwer H."/>
            <person name="Cano L."/>
            <person name="Hamilton J.P."/>
            <person name="Holt C."/>
            <person name="Huitema E."/>
            <person name="Raffaele S."/>
            <person name="Robideau G.P."/>
            <person name="Thines M."/>
            <person name="Win J."/>
            <person name="Zerillo M.M."/>
            <person name="Beakes G.W."/>
            <person name="Boore J.L."/>
            <person name="Busam D."/>
            <person name="Dumas B."/>
            <person name="Ferriera S."/>
            <person name="Fuerstenberg S.I."/>
            <person name="Gachon C.M."/>
            <person name="Gaulin E."/>
            <person name="Govers F."/>
            <person name="Grenville-Briggs L."/>
            <person name="Horner N."/>
            <person name="Hostetler J."/>
            <person name="Jiang R.H."/>
            <person name="Johnson J."/>
            <person name="Krajaejun T."/>
            <person name="Lin H."/>
            <person name="Meijer H.J."/>
            <person name="Moore B."/>
            <person name="Morris P."/>
            <person name="Phuntmart V."/>
            <person name="Puiu D."/>
            <person name="Shetty J."/>
            <person name="Stajich J.E."/>
            <person name="Tripathy S."/>
            <person name="Wawra S."/>
            <person name="van West P."/>
            <person name="Whitty B.R."/>
            <person name="Coutinho P.M."/>
            <person name="Henrissat B."/>
            <person name="Martin F."/>
            <person name="Thomas P.D."/>
            <person name="Tyler B.M."/>
            <person name="De Vries R.P."/>
            <person name="Kamoun S."/>
            <person name="Yandell M."/>
            <person name="Tisserat N."/>
            <person name="Buell C.R."/>
        </authorList>
    </citation>
    <scope>NUCLEOTIDE SEQUENCE</scope>
    <source>
        <strain evidence="7">DAOM:BR144</strain>
    </source>
</reference>
<dbReference type="PROSITE" id="PS50067">
    <property type="entry name" value="KINESIN_MOTOR_2"/>
    <property type="match status" value="1"/>
</dbReference>
<keyword evidence="2 3" id="KW-0067">ATP-binding</keyword>
<dbReference type="GO" id="GO:0005874">
    <property type="term" value="C:microtubule"/>
    <property type="evidence" value="ECO:0007669"/>
    <property type="project" value="UniProtKB-KW"/>
</dbReference>
<dbReference type="GO" id="GO:0005524">
    <property type="term" value="F:ATP binding"/>
    <property type="evidence" value="ECO:0007669"/>
    <property type="project" value="UniProtKB-UniRule"/>
</dbReference>
<protein>
    <recommendedName>
        <fullName evidence="4">Kinesin-like protein</fullName>
    </recommendedName>
</protein>
<dbReference type="InParanoid" id="K3WW16"/>